<evidence type="ECO:0000313" key="2">
    <source>
        <dbReference type="EMBL" id="EKF21707.1"/>
    </source>
</evidence>
<evidence type="ECO:0000256" key="1">
    <source>
        <dbReference type="SAM" id="MobiDB-lite"/>
    </source>
</evidence>
<dbReference type="STRING" id="1122247.GCA_000379865_04353"/>
<dbReference type="PATRIC" id="fig|1122247.3.peg.4144"/>
<dbReference type="AlphaFoldDB" id="K5BCN8"/>
<comment type="caution">
    <text evidence="2">The sequence shown here is derived from an EMBL/GenBank/DDBJ whole genome shotgun (WGS) entry which is preliminary data.</text>
</comment>
<proteinExistence type="predicted"/>
<feature type="compositionally biased region" description="Basic and acidic residues" evidence="1">
    <location>
        <begin position="1"/>
        <end position="23"/>
    </location>
</feature>
<keyword evidence="3" id="KW-1185">Reference proteome</keyword>
<dbReference type="Proteomes" id="UP000006265">
    <property type="component" value="Unassembled WGS sequence"/>
</dbReference>
<evidence type="ECO:0000313" key="3">
    <source>
        <dbReference type="Proteomes" id="UP000006265"/>
    </source>
</evidence>
<accession>K5BCN8</accession>
<protein>
    <submittedName>
        <fullName evidence="2">Uncharacterized protein</fullName>
    </submittedName>
</protein>
<dbReference type="EMBL" id="AMRA01000118">
    <property type="protein sequence ID" value="EKF21707.1"/>
    <property type="molecule type" value="Genomic_DNA"/>
</dbReference>
<reference evidence="2 3" key="1">
    <citation type="journal article" date="2012" name="J. Bacteriol.">
        <title>Genome sequence of Mycobacterium hassiacum DSM 44199, a rare source of heat-stable mycobacterial proteins.</title>
        <authorList>
            <person name="Tiago I."/>
            <person name="Maranha A."/>
            <person name="Mendes V."/>
            <person name="Alarico S."/>
            <person name="Moynihan P.J."/>
            <person name="Clarke A.J."/>
            <person name="Macedo-Ribeiro S."/>
            <person name="Pereira P.J."/>
            <person name="Empadinhas N."/>
        </authorList>
    </citation>
    <scope>NUCLEOTIDE SEQUENCE [LARGE SCALE GENOMIC DNA]</scope>
    <source>
        <strain evidence="3">DSM 44199 / CIP 105218 / JCM 12690 / 3849</strain>
    </source>
</reference>
<dbReference type="RefSeq" id="WP_005631461.1">
    <property type="nucleotide sequence ID" value="NZ_AMRA01000118.1"/>
</dbReference>
<gene>
    <name evidence="2" type="ORF">C731_4320</name>
</gene>
<organism evidence="2 3">
    <name type="scientific">Mycolicibacterium hassiacum (strain DSM 44199 / CIP 105218 / JCM 12690 / 3849)</name>
    <name type="common">Mycobacterium hassiacum</name>
    <dbReference type="NCBI Taxonomy" id="1122247"/>
    <lineage>
        <taxon>Bacteria</taxon>
        <taxon>Bacillati</taxon>
        <taxon>Actinomycetota</taxon>
        <taxon>Actinomycetes</taxon>
        <taxon>Mycobacteriales</taxon>
        <taxon>Mycobacteriaceae</taxon>
        <taxon>Mycolicibacterium</taxon>
    </lineage>
</organism>
<feature type="region of interest" description="Disordered" evidence="1">
    <location>
        <begin position="1"/>
        <end position="32"/>
    </location>
</feature>
<name>K5BCN8_MYCHD</name>
<sequence length="83" mass="9185">MSREHHSDPDGRDPIRSAFDEYQRPPADIVPRHPKAAHSMADLNAVAGQALDVTHYAIDGDGVTQHRERVTVTHPILPKGTEQ</sequence>